<feature type="transmembrane region" description="Helical" evidence="1">
    <location>
        <begin position="39"/>
        <end position="61"/>
    </location>
</feature>
<keyword evidence="3" id="KW-1185">Reference proteome</keyword>
<dbReference type="RefSeq" id="YP_009902212.1">
    <property type="nucleotide sequence ID" value="NC_049830.1"/>
</dbReference>
<keyword evidence="1" id="KW-0812">Transmembrane</keyword>
<keyword evidence="1" id="KW-1133">Transmembrane helix</keyword>
<dbReference type="KEGG" id="vg:56134465"/>
<dbReference type="EMBL" id="MT127619">
    <property type="protein sequence ID" value="QKL16958.1"/>
    <property type="molecule type" value="Genomic_DNA"/>
</dbReference>
<organism evidence="2 3">
    <name type="scientific">Escherichia phage PGN590</name>
    <dbReference type="NCBI Taxonomy" id="2714735"/>
    <lineage>
        <taxon>Viruses</taxon>
        <taxon>Duplodnaviria</taxon>
        <taxon>Heunggongvirae</taxon>
        <taxon>Uroviricota</taxon>
        <taxon>Caudoviricetes</taxon>
        <taxon>Drexlerviridae</taxon>
        <taxon>Tempevirinae</taxon>
        <taxon>Hanrivervirus</taxon>
        <taxon>Hanrivervirus PGN590</taxon>
    </lineage>
</organism>
<evidence type="ECO:0000313" key="3">
    <source>
        <dbReference type="Proteomes" id="UP000509789"/>
    </source>
</evidence>
<protein>
    <submittedName>
        <fullName evidence="2">Tail tip assembly protein</fullName>
    </submittedName>
</protein>
<reference evidence="2 3" key="1">
    <citation type="submission" date="2020-02" db="EMBL/GenBank/DDBJ databases">
        <authorList>
            <person name="Chaudhary N."/>
            <person name="Taneja N."/>
        </authorList>
    </citation>
    <scope>NUCLEOTIDE SEQUENCE [LARGE SCALE GENOMIC DNA]</scope>
</reference>
<dbReference type="Proteomes" id="UP000509789">
    <property type="component" value="Segment"/>
</dbReference>
<name>A0A6M9EF87_9CAUD</name>
<evidence type="ECO:0000313" key="2">
    <source>
        <dbReference type="EMBL" id="QKL16958.1"/>
    </source>
</evidence>
<keyword evidence="1" id="KW-0472">Membrane</keyword>
<accession>A0A6M9EF87</accession>
<evidence type="ECO:0000256" key="1">
    <source>
        <dbReference type="SAM" id="Phobius"/>
    </source>
</evidence>
<sequence>MMKQLIVAKINACMIPHWRGKLKDNHITRFWRLSCFNKTLFQIIFLIKIFTVLRLPPFIWFPEVIQDNAMLLMPCHNKPPAIIRPKRPWATNQRTRFRLNDSHITFGP</sequence>
<dbReference type="GeneID" id="56134465"/>
<proteinExistence type="predicted"/>